<dbReference type="SUPFAM" id="SSF57180">
    <property type="entry name" value="Cellulose-binding domain"/>
    <property type="match status" value="1"/>
</dbReference>
<feature type="domain" description="CBM1" evidence="4">
    <location>
        <begin position="62"/>
        <end position="81"/>
    </location>
</feature>
<dbReference type="EMBL" id="KZ613949">
    <property type="protein sequence ID" value="PMD37257.1"/>
    <property type="molecule type" value="Genomic_DNA"/>
</dbReference>
<gene>
    <name evidence="5" type="ORF">L207DRAFT_568290</name>
</gene>
<dbReference type="GO" id="GO:0030248">
    <property type="term" value="F:cellulose binding"/>
    <property type="evidence" value="ECO:0007669"/>
    <property type="project" value="InterPro"/>
</dbReference>
<evidence type="ECO:0000313" key="5">
    <source>
        <dbReference type="EMBL" id="PMD37257.1"/>
    </source>
</evidence>
<dbReference type="InterPro" id="IPR000254">
    <property type="entry name" value="CBD"/>
</dbReference>
<evidence type="ECO:0000256" key="1">
    <source>
        <dbReference type="ARBA" id="ARBA00022729"/>
    </source>
</evidence>
<evidence type="ECO:0000256" key="2">
    <source>
        <dbReference type="SAM" id="MobiDB-lite"/>
    </source>
</evidence>
<protein>
    <recommendedName>
        <fullName evidence="4">CBM1 domain-containing protein</fullName>
    </recommendedName>
</protein>
<name>A0A2J6RFG1_HYAVF</name>
<evidence type="ECO:0000313" key="6">
    <source>
        <dbReference type="Proteomes" id="UP000235786"/>
    </source>
</evidence>
<feature type="region of interest" description="Disordered" evidence="2">
    <location>
        <begin position="26"/>
        <end position="59"/>
    </location>
</feature>
<dbReference type="InterPro" id="IPR035971">
    <property type="entry name" value="CBD_sf"/>
</dbReference>
<proteinExistence type="predicted"/>
<feature type="chain" id="PRO_5014370060" description="CBM1 domain-containing protein" evidence="3">
    <location>
        <begin position="21"/>
        <end position="81"/>
    </location>
</feature>
<sequence>MLLSKASFLVLLPFLVQVFAHPSVKRQDDTTDTTDVTGDDTTDMTIVDSPDTSGSDAGQAAQYAQCGGIQFTGPTTCVSPY</sequence>
<dbReference type="GO" id="GO:0005975">
    <property type="term" value="P:carbohydrate metabolic process"/>
    <property type="evidence" value="ECO:0007669"/>
    <property type="project" value="InterPro"/>
</dbReference>
<dbReference type="Pfam" id="PF00734">
    <property type="entry name" value="CBM_1"/>
    <property type="match status" value="1"/>
</dbReference>
<feature type="non-terminal residue" evidence="5">
    <location>
        <position position="81"/>
    </location>
</feature>
<evidence type="ECO:0000256" key="3">
    <source>
        <dbReference type="SAM" id="SignalP"/>
    </source>
</evidence>
<reference evidence="5 6" key="1">
    <citation type="submission" date="2016-04" db="EMBL/GenBank/DDBJ databases">
        <title>A degradative enzymes factory behind the ericoid mycorrhizal symbiosis.</title>
        <authorList>
            <consortium name="DOE Joint Genome Institute"/>
            <person name="Martino E."/>
            <person name="Morin E."/>
            <person name="Grelet G."/>
            <person name="Kuo A."/>
            <person name="Kohler A."/>
            <person name="Daghino S."/>
            <person name="Barry K."/>
            <person name="Choi C."/>
            <person name="Cichocki N."/>
            <person name="Clum A."/>
            <person name="Copeland A."/>
            <person name="Hainaut M."/>
            <person name="Haridas S."/>
            <person name="Labutti K."/>
            <person name="Lindquist E."/>
            <person name="Lipzen A."/>
            <person name="Khouja H.-R."/>
            <person name="Murat C."/>
            <person name="Ohm R."/>
            <person name="Olson A."/>
            <person name="Spatafora J."/>
            <person name="Veneault-Fourrey C."/>
            <person name="Henrissat B."/>
            <person name="Grigoriev I."/>
            <person name="Martin F."/>
            <person name="Perotto S."/>
        </authorList>
    </citation>
    <scope>NUCLEOTIDE SEQUENCE [LARGE SCALE GENOMIC DNA]</scope>
    <source>
        <strain evidence="5 6">F</strain>
    </source>
</reference>
<feature type="signal peptide" evidence="3">
    <location>
        <begin position="1"/>
        <end position="20"/>
    </location>
</feature>
<dbReference type="GO" id="GO:0005576">
    <property type="term" value="C:extracellular region"/>
    <property type="evidence" value="ECO:0007669"/>
    <property type="project" value="InterPro"/>
</dbReference>
<evidence type="ECO:0000259" key="4">
    <source>
        <dbReference type="Pfam" id="PF00734"/>
    </source>
</evidence>
<keyword evidence="6" id="KW-1185">Reference proteome</keyword>
<organism evidence="5 6">
    <name type="scientific">Hyaloscypha variabilis (strain UAMH 11265 / GT02V1 / F)</name>
    <name type="common">Meliniomyces variabilis</name>
    <dbReference type="NCBI Taxonomy" id="1149755"/>
    <lineage>
        <taxon>Eukaryota</taxon>
        <taxon>Fungi</taxon>
        <taxon>Dikarya</taxon>
        <taxon>Ascomycota</taxon>
        <taxon>Pezizomycotina</taxon>
        <taxon>Leotiomycetes</taxon>
        <taxon>Helotiales</taxon>
        <taxon>Hyaloscyphaceae</taxon>
        <taxon>Hyaloscypha</taxon>
        <taxon>Hyaloscypha variabilis</taxon>
    </lineage>
</organism>
<keyword evidence="1 3" id="KW-0732">Signal</keyword>
<dbReference type="AlphaFoldDB" id="A0A2J6RFG1"/>
<accession>A0A2J6RFG1</accession>
<dbReference type="Proteomes" id="UP000235786">
    <property type="component" value="Unassembled WGS sequence"/>
</dbReference>